<keyword evidence="3" id="KW-1185">Reference proteome</keyword>
<dbReference type="EMBL" id="RIBY02000080">
    <property type="protein sequence ID" value="KAH9845382.1"/>
    <property type="molecule type" value="Genomic_DNA"/>
</dbReference>
<protein>
    <submittedName>
        <fullName evidence="2">Uncharacterized protein</fullName>
    </submittedName>
</protein>
<reference evidence="2 3" key="1">
    <citation type="journal article" date="2018" name="IMA Fungus">
        <title>IMA Genome-F 10: Nine draft genome sequences of Claviceps purpurea s.lat., including C. arundinis, C. humidiphila, and C. cf. spartinae, pseudomolecules for the pitch canker pathogen Fusarium circinatum, draft genome of Davidsoniella eucalypti, Grosmannia galeiformis, Quambalaria eucalypti, and Teratosphaeria destructans.</title>
        <authorList>
            <person name="Wingfield B.D."/>
            <person name="Liu M."/>
            <person name="Nguyen H.D."/>
            <person name="Lane F.A."/>
            <person name="Morgan S.W."/>
            <person name="De Vos L."/>
            <person name="Wilken P.M."/>
            <person name="Duong T.A."/>
            <person name="Aylward J."/>
            <person name="Coetzee M.P."/>
            <person name="Dadej K."/>
            <person name="De Beer Z.W."/>
            <person name="Findlay W."/>
            <person name="Havenga M."/>
            <person name="Kolarik M."/>
            <person name="Menzies J.G."/>
            <person name="Naidoo K."/>
            <person name="Pochopski O."/>
            <person name="Shoukouhi P."/>
            <person name="Santana Q.C."/>
            <person name="Seifert K.A."/>
            <person name="Soal N."/>
            <person name="Steenkamp E.T."/>
            <person name="Tatham C.T."/>
            <person name="van der Nest M.A."/>
            <person name="Wingfield M.J."/>
        </authorList>
    </citation>
    <scope>NUCLEOTIDE SEQUENCE [LARGE SCALE GENOMIC DNA]</scope>
    <source>
        <strain evidence="2">CMW44962</strain>
    </source>
</reference>
<dbReference type="AlphaFoldDB" id="A0A9W7T0R4"/>
<dbReference type="Proteomes" id="UP001138500">
    <property type="component" value="Unassembled WGS sequence"/>
</dbReference>
<evidence type="ECO:0000313" key="2">
    <source>
        <dbReference type="EMBL" id="KAH9845382.1"/>
    </source>
</evidence>
<name>A0A9W7T0R4_9PEZI</name>
<evidence type="ECO:0000256" key="1">
    <source>
        <dbReference type="SAM" id="MobiDB-lite"/>
    </source>
</evidence>
<feature type="compositionally biased region" description="Basic and acidic residues" evidence="1">
    <location>
        <begin position="61"/>
        <end position="77"/>
    </location>
</feature>
<organism evidence="2 3">
    <name type="scientific">Teratosphaeria destructans</name>
    <dbReference type="NCBI Taxonomy" id="418781"/>
    <lineage>
        <taxon>Eukaryota</taxon>
        <taxon>Fungi</taxon>
        <taxon>Dikarya</taxon>
        <taxon>Ascomycota</taxon>
        <taxon>Pezizomycotina</taxon>
        <taxon>Dothideomycetes</taxon>
        <taxon>Dothideomycetidae</taxon>
        <taxon>Mycosphaerellales</taxon>
        <taxon>Teratosphaeriaceae</taxon>
        <taxon>Teratosphaeria</taxon>
    </lineage>
</organism>
<evidence type="ECO:0000313" key="3">
    <source>
        <dbReference type="Proteomes" id="UP001138500"/>
    </source>
</evidence>
<accession>A0A9W7T0R4</accession>
<proteinExistence type="predicted"/>
<reference evidence="2 3" key="2">
    <citation type="journal article" date="2021" name="Curr. Genet.">
        <title>Genetic response to nitrogen starvation in the aggressive Eucalyptus foliar pathogen Teratosphaeria destructans.</title>
        <authorList>
            <person name="Havenga M."/>
            <person name="Wingfield B.D."/>
            <person name="Wingfield M.J."/>
            <person name="Dreyer L.L."/>
            <person name="Roets F."/>
            <person name="Aylward J."/>
        </authorList>
    </citation>
    <scope>NUCLEOTIDE SEQUENCE [LARGE SCALE GENOMIC DNA]</scope>
    <source>
        <strain evidence="2">CMW44962</strain>
    </source>
</reference>
<feature type="region of interest" description="Disordered" evidence="1">
    <location>
        <begin position="61"/>
        <end position="99"/>
    </location>
</feature>
<gene>
    <name evidence="2" type="ORF">Tdes44962_MAKER06667</name>
</gene>
<sequence>MDSLYCMGKAEAHRSYRLSQILRANSLQAQGQPDGPDESTTDALQYSAQIQNWQGLPYQQQDRRAQQRQQTQEERCLPRGHAVCKPTRKGTHDYTGPGISRKQAVDVTLDFGLGNSDAVLQHEREDGND</sequence>
<comment type="caution">
    <text evidence="2">The sequence shown here is derived from an EMBL/GenBank/DDBJ whole genome shotgun (WGS) entry which is preliminary data.</text>
</comment>